<dbReference type="InterPro" id="IPR006094">
    <property type="entry name" value="Oxid_FAD_bind_N"/>
</dbReference>
<dbReference type="InterPro" id="IPR020103">
    <property type="entry name" value="PsdUridine_synth_cat_dom_sf"/>
</dbReference>
<feature type="signal peptide" evidence="3">
    <location>
        <begin position="1"/>
        <end position="24"/>
    </location>
</feature>
<dbReference type="InterPro" id="IPR006224">
    <property type="entry name" value="PsdUridine_synth_RluA-like_CS"/>
</dbReference>
<proteinExistence type="predicted"/>
<evidence type="ECO:0000313" key="6">
    <source>
        <dbReference type="Proteomes" id="UP001610334"/>
    </source>
</evidence>
<feature type="chain" id="PRO_5045910148" description="FAD-binding PCMH-type domain-containing protein" evidence="3">
    <location>
        <begin position="25"/>
        <end position="1011"/>
    </location>
</feature>
<reference evidence="5 6" key="1">
    <citation type="submission" date="2024-07" db="EMBL/GenBank/DDBJ databases">
        <title>Section-level genome sequencing and comparative genomics of Aspergillus sections Usti and Cavernicolus.</title>
        <authorList>
            <consortium name="Lawrence Berkeley National Laboratory"/>
            <person name="Nybo J.L."/>
            <person name="Vesth T.C."/>
            <person name="Theobald S."/>
            <person name="Frisvad J.C."/>
            <person name="Larsen T.O."/>
            <person name="Kjaerboelling I."/>
            <person name="Rothschild-Mancinelli K."/>
            <person name="Lyhne E.K."/>
            <person name="Kogle M.E."/>
            <person name="Barry K."/>
            <person name="Clum A."/>
            <person name="Na H."/>
            <person name="Ledsgaard L."/>
            <person name="Lin J."/>
            <person name="Lipzen A."/>
            <person name="Kuo A."/>
            <person name="Riley R."/>
            <person name="Mondo S."/>
            <person name="Labutti K."/>
            <person name="Haridas S."/>
            <person name="Pangalinan J."/>
            <person name="Salamov A.A."/>
            <person name="Simmons B.A."/>
            <person name="Magnuson J.K."/>
            <person name="Chen J."/>
            <person name="Drula E."/>
            <person name="Henrissat B."/>
            <person name="Wiebenga A."/>
            <person name="Lubbers R.J."/>
            <person name="Gomes A.C."/>
            <person name="Makela M.R."/>
            <person name="Stajich J."/>
            <person name="Grigoriev I.V."/>
            <person name="Mortensen U.H."/>
            <person name="De Vries R.P."/>
            <person name="Baker S.E."/>
            <person name="Andersen M.R."/>
        </authorList>
    </citation>
    <scope>NUCLEOTIDE SEQUENCE [LARGE SCALE GENOMIC DNA]</scope>
    <source>
        <strain evidence="5 6">CBS 588.65</strain>
    </source>
</reference>
<dbReference type="Gene3D" id="3.30.465.10">
    <property type="match status" value="1"/>
</dbReference>
<dbReference type="PROSITE" id="PS50889">
    <property type="entry name" value="S4"/>
    <property type="match status" value="1"/>
</dbReference>
<gene>
    <name evidence="5" type="ORF">BJX63DRAFT_418917</name>
</gene>
<dbReference type="EMBL" id="JBFXLT010000011">
    <property type="protein sequence ID" value="KAL2819154.1"/>
    <property type="molecule type" value="Genomic_DNA"/>
</dbReference>
<dbReference type="InterPro" id="IPR050188">
    <property type="entry name" value="RluA_PseudoU_synthase"/>
</dbReference>
<evidence type="ECO:0000256" key="3">
    <source>
        <dbReference type="SAM" id="SignalP"/>
    </source>
</evidence>
<dbReference type="PANTHER" id="PTHR21600">
    <property type="entry name" value="MITOCHONDRIAL RNA PSEUDOURIDINE SYNTHASE"/>
    <property type="match status" value="1"/>
</dbReference>
<dbReference type="InterPro" id="IPR016166">
    <property type="entry name" value="FAD-bd_PCMH"/>
</dbReference>
<dbReference type="PANTHER" id="PTHR21600:SF40">
    <property type="entry name" value="PSEUDOURIDYLATE SYNTHASE RPUSD2"/>
    <property type="match status" value="1"/>
</dbReference>
<dbReference type="Pfam" id="PF01565">
    <property type="entry name" value="FAD_binding_4"/>
    <property type="match status" value="1"/>
</dbReference>
<keyword evidence="6" id="KW-1185">Reference proteome</keyword>
<name>A0ABR4HUI9_9EURO</name>
<dbReference type="InterPro" id="IPR036318">
    <property type="entry name" value="FAD-bd_PCMH-like_sf"/>
</dbReference>
<dbReference type="Gene3D" id="3.30.2350.10">
    <property type="entry name" value="Pseudouridine synthase"/>
    <property type="match status" value="1"/>
</dbReference>
<dbReference type="CDD" id="cd02557">
    <property type="entry name" value="PseudoU_synth_ScRIB2"/>
    <property type="match status" value="1"/>
</dbReference>
<dbReference type="SUPFAM" id="SSF55120">
    <property type="entry name" value="Pseudouridine synthase"/>
    <property type="match status" value="1"/>
</dbReference>
<keyword evidence="3" id="KW-0732">Signal</keyword>
<evidence type="ECO:0000313" key="5">
    <source>
        <dbReference type="EMBL" id="KAL2819154.1"/>
    </source>
</evidence>
<dbReference type="Pfam" id="PF00849">
    <property type="entry name" value="PseudoU_synth_2"/>
    <property type="match status" value="1"/>
</dbReference>
<dbReference type="PROSITE" id="PS51387">
    <property type="entry name" value="FAD_PCMH"/>
    <property type="match status" value="1"/>
</dbReference>
<protein>
    <recommendedName>
        <fullName evidence="4">FAD-binding PCMH-type domain-containing protein</fullName>
    </recommendedName>
</protein>
<dbReference type="NCBIfam" id="TIGR00005">
    <property type="entry name" value="rluA_subfam"/>
    <property type="match status" value="1"/>
</dbReference>
<feature type="domain" description="FAD-binding PCMH-type" evidence="4">
    <location>
        <begin position="65"/>
        <end position="237"/>
    </location>
</feature>
<comment type="caution">
    <text evidence="5">The sequence shown here is derived from an EMBL/GenBank/DDBJ whole genome shotgun (WGS) entry which is preliminary data.</text>
</comment>
<dbReference type="PROSITE" id="PS01129">
    <property type="entry name" value="PSI_RLU"/>
    <property type="match status" value="1"/>
</dbReference>
<feature type="region of interest" description="Disordered" evidence="2">
    <location>
        <begin position="737"/>
        <end position="768"/>
    </location>
</feature>
<evidence type="ECO:0000256" key="2">
    <source>
        <dbReference type="SAM" id="MobiDB-lite"/>
    </source>
</evidence>
<accession>A0ABR4HUI9</accession>
<dbReference type="InterPro" id="IPR006145">
    <property type="entry name" value="PsdUridine_synth_RsuA/RluA"/>
</dbReference>
<dbReference type="InterPro" id="IPR016169">
    <property type="entry name" value="FAD-bd_PCMH_sub2"/>
</dbReference>
<evidence type="ECO:0000256" key="1">
    <source>
        <dbReference type="PROSITE-ProRule" id="PRU00182"/>
    </source>
</evidence>
<dbReference type="Gene3D" id="3.40.462.20">
    <property type="match status" value="1"/>
</dbReference>
<keyword evidence="1" id="KW-0694">RNA-binding</keyword>
<dbReference type="Proteomes" id="UP001610334">
    <property type="component" value="Unassembled WGS sequence"/>
</dbReference>
<dbReference type="InterPro" id="IPR006225">
    <property type="entry name" value="PsdUridine_synth_RluC/D"/>
</dbReference>
<evidence type="ECO:0000259" key="4">
    <source>
        <dbReference type="PROSITE" id="PS51387"/>
    </source>
</evidence>
<organism evidence="5 6">
    <name type="scientific">Aspergillus granulosus</name>
    <dbReference type="NCBI Taxonomy" id="176169"/>
    <lineage>
        <taxon>Eukaryota</taxon>
        <taxon>Fungi</taxon>
        <taxon>Dikarya</taxon>
        <taxon>Ascomycota</taxon>
        <taxon>Pezizomycotina</taxon>
        <taxon>Eurotiomycetes</taxon>
        <taxon>Eurotiomycetidae</taxon>
        <taxon>Eurotiales</taxon>
        <taxon>Aspergillaceae</taxon>
        <taxon>Aspergillus</taxon>
        <taxon>Aspergillus subgen. Nidulantes</taxon>
    </lineage>
</organism>
<sequence>MGAKTRYGLSLACSIALLGVGSNAFISSRADISSELGGQISQEANIYFPDAEEFANATERWSDFYRPNFTVVVEVAEEEDVAKTVRFANAYDIPFLAVNNGHGDIESLGSLQNGIQIWMHKLNSIEISEDGNTATFGGGVGSQELMKTLFEKGKQTVHGVCECTSYLGPGLGGGHGALQGRHGLASDQYVSLRLVTAEGEILEVSPDSTNSDLWWAMQGAGHNFGIVTSITSKIYDLVEDGMWSWEQLIFTGDQVEEVFELFNDLAEIQPPDFLVWTYMLHIPPIDPENPIIMSNFLRGGVPSIEPELIQPFRDLAVGPATNATGLYTNIPTWIDTDLNGNGCARDGSKIRYPVGFSRYNTEAQRELFDAYAEGTAGDSPLNSSLVLLEQYSVQGVQAVPEESTAFPHRQDALLVSPTIHYASPADAETEDKAKALGETLREILLKGTASNELRAYVNYAAGDEGPKSWYGYEPWRQERLSKLKRKVPAPIMSATAANTTPTGPSSVPAKAPFSKDAPPYYFEGGLRRVHPYHYTYNTYCKERWRDRTLLDIFTSEFRDREAGYYQKALESGKVCVNGKSAGPDTILKNGQYISHTLHRHEPPVTGNDIGIIHESDDLLVIDKPAGVPVHSTGRYHYNSVIEILRYKYEDTFTPRPCNRLDRLTSGVMFVGKTAKGADTMAVKLRARSVQKEYVARVKGKFPDGVIVVDQPIMSVAPKVGLNRVRATGKEAKTKFRRLAYYPPPSAPTHSPATEEPADPNARPATPPPSYINENEGYSVVHCLPLTGRTHQIRVHLQFLGHPISNDPIYSNRRVFGPDLGKDDATADHDDAIVDRLMAMGRTELPETVSYRTHFTTPPLLPKGTDSSVVEAIMSREHEAAVEAYQKRKGERLSGKKCDECGTELYTDPGVHELGIFLHAVSYSDADGEWSYRSKMPSWALPPANPGVDGPTEVPEWQNVPEDEEVVYGSGEIPDIGNGDAPTGAGMTALVEGVGLVDISEARQASTASASI</sequence>
<dbReference type="SUPFAM" id="SSF56176">
    <property type="entry name" value="FAD-binding/transporter-associated domain-like"/>
    <property type="match status" value="1"/>
</dbReference>